<feature type="transmembrane region" description="Helical" evidence="5">
    <location>
        <begin position="88"/>
        <end position="109"/>
    </location>
</feature>
<dbReference type="EMBL" id="VSSQ01000498">
    <property type="protein sequence ID" value="MPL96162.1"/>
    <property type="molecule type" value="Genomic_DNA"/>
</dbReference>
<dbReference type="InterPro" id="IPR007300">
    <property type="entry name" value="CidB/LrgB"/>
</dbReference>
<gene>
    <name evidence="6" type="primary">yohK_9</name>
    <name evidence="6" type="ORF">SDC9_42337</name>
</gene>
<evidence type="ECO:0000256" key="4">
    <source>
        <dbReference type="ARBA" id="ARBA00023136"/>
    </source>
</evidence>
<protein>
    <submittedName>
        <fullName evidence="6">Inner membrane protein YohK</fullName>
    </submittedName>
</protein>
<comment type="caution">
    <text evidence="6">The sequence shown here is derived from an EMBL/GenBank/DDBJ whole genome shotgun (WGS) entry which is preliminary data.</text>
</comment>
<keyword evidence="3 5" id="KW-1133">Transmembrane helix</keyword>
<dbReference type="Pfam" id="PF04172">
    <property type="entry name" value="LrgB"/>
    <property type="match status" value="1"/>
</dbReference>
<dbReference type="PANTHER" id="PTHR30249">
    <property type="entry name" value="PUTATIVE SEROTONIN TRANSPORTER"/>
    <property type="match status" value="1"/>
</dbReference>
<dbReference type="AlphaFoldDB" id="A0A644W0C5"/>
<sequence length="226" mass="23397">MLEILSSPLFGIALSIVAFRIGMWVNKKLKTPLANPLIIAMLLVVGFLSAFGIPAEVYEEGSSFILMFLAPVTAVLALTIYRQRKTLLGSFLPVLLGTLAGAVAALATVRISCDLLGLDRTILASLLSKSVTTPVAIALTEQFGGIPALTIASTIITGLAGNLLAPVLPKVFGITDPVAHGVGIGACSHALGTSKALEIGEIEGAMSSISISLSAIWTVLLAPLFF</sequence>
<feature type="transmembrane region" description="Helical" evidence="5">
    <location>
        <begin position="146"/>
        <end position="168"/>
    </location>
</feature>
<organism evidence="6">
    <name type="scientific">bioreactor metagenome</name>
    <dbReference type="NCBI Taxonomy" id="1076179"/>
    <lineage>
        <taxon>unclassified sequences</taxon>
        <taxon>metagenomes</taxon>
        <taxon>ecological metagenomes</taxon>
    </lineage>
</organism>
<proteinExistence type="predicted"/>
<accession>A0A644W0C5</accession>
<dbReference type="PANTHER" id="PTHR30249:SF0">
    <property type="entry name" value="PLASTIDAL GLYCOLATE_GLYCERATE TRANSLOCATOR 1, CHLOROPLASTIC"/>
    <property type="match status" value="1"/>
</dbReference>
<comment type="subcellular location">
    <subcellularLocation>
        <location evidence="1">Membrane</location>
        <topology evidence="1">Multi-pass membrane protein</topology>
    </subcellularLocation>
</comment>
<keyword evidence="2 5" id="KW-0812">Transmembrane</keyword>
<evidence type="ECO:0000256" key="2">
    <source>
        <dbReference type="ARBA" id="ARBA00022692"/>
    </source>
</evidence>
<feature type="transmembrane region" description="Helical" evidence="5">
    <location>
        <begin position="6"/>
        <end position="25"/>
    </location>
</feature>
<evidence type="ECO:0000256" key="3">
    <source>
        <dbReference type="ARBA" id="ARBA00022989"/>
    </source>
</evidence>
<evidence type="ECO:0000256" key="5">
    <source>
        <dbReference type="SAM" id="Phobius"/>
    </source>
</evidence>
<keyword evidence="4 5" id="KW-0472">Membrane</keyword>
<feature type="transmembrane region" description="Helical" evidence="5">
    <location>
        <begin position="37"/>
        <end position="55"/>
    </location>
</feature>
<name>A0A644W0C5_9ZZZZ</name>
<dbReference type="GO" id="GO:0016020">
    <property type="term" value="C:membrane"/>
    <property type="evidence" value="ECO:0007669"/>
    <property type="project" value="UniProtKB-SubCell"/>
</dbReference>
<evidence type="ECO:0000256" key="1">
    <source>
        <dbReference type="ARBA" id="ARBA00004141"/>
    </source>
</evidence>
<feature type="transmembrane region" description="Helical" evidence="5">
    <location>
        <begin position="61"/>
        <end position="81"/>
    </location>
</feature>
<reference evidence="6" key="1">
    <citation type="submission" date="2019-08" db="EMBL/GenBank/DDBJ databases">
        <authorList>
            <person name="Kucharzyk K."/>
            <person name="Murdoch R.W."/>
            <person name="Higgins S."/>
            <person name="Loffler F."/>
        </authorList>
    </citation>
    <scope>NUCLEOTIDE SEQUENCE</scope>
</reference>
<evidence type="ECO:0000313" key="6">
    <source>
        <dbReference type="EMBL" id="MPL96162.1"/>
    </source>
</evidence>